<dbReference type="GO" id="GO:0051453">
    <property type="term" value="P:regulation of intracellular pH"/>
    <property type="evidence" value="ECO:0007669"/>
    <property type="project" value="TreeGrafter"/>
</dbReference>
<feature type="transmembrane region" description="Helical" evidence="6">
    <location>
        <begin position="27"/>
        <end position="47"/>
    </location>
</feature>
<feature type="transmembrane region" description="Helical" evidence="6">
    <location>
        <begin position="252"/>
        <end position="276"/>
    </location>
</feature>
<protein>
    <recommendedName>
        <fullName evidence="6">Battenin</fullName>
    </recommendedName>
</protein>
<name>A0AAF3EMZ3_9BILA</name>
<dbReference type="PANTHER" id="PTHR10981">
    <property type="entry name" value="BATTENIN"/>
    <property type="match status" value="1"/>
</dbReference>
<dbReference type="SUPFAM" id="SSF103473">
    <property type="entry name" value="MFS general substrate transporter"/>
    <property type="match status" value="1"/>
</dbReference>
<feature type="transmembrane region" description="Helical" evidence="6">
    <location>
        <begin position="59"/>
        <end position="78"/>
    </location>
</feature>
<dbReference type="Gene3D" id="1.20.1250.20">
    <property type="entry name" value="MFS general substrate transporter like domains"/>
    <property type="match status" value="1"/>
</dbReference>
<evidence type="ECO:0000256" key="4">
    <source>
        <dbReference type="ARBA" id="ARBA00022989"/>
    </source>
</evidence>
<evidence type="ECO:0000256" key="3">
    <source>
        <dbReference type="ARBA" id="ARBA00022692"/>
    </source>
</evidence>
<keyword evidence="5 6" id="KW-0472">Membrane</keyword>
<reference evidence="8" key="1">
    <citation type="submission" date="2024-02" db="UniProtKB">
        <authorList>
            <consortium name="WormBaseParasite"/>
        </authorList>
    </citation>
    <scope>IDENTIFICATION</scope>
</reference>
<comment type="subcellular location">
    <subcellularLocation>
        <location evidence="1">Endomembrane system</location>
        <topology evidence="1">Multi-pass membrane protein</topology>
    </subcellularLocation>
    <subcellularLocation>
        <location evidence="6">Lysosome membrane</location>
        <topology evidence="6">Multi-pass membrane protein</topology>
    </subcellularLocation>
</comment>
<evidence type="ECO:0000256" key="1">
    <source>
        <dbReference type="ARBA" id="ARBA00004127"/>
    </source>
</evidence>
<dbReference type="Proteomes" id="UP000887575">
    <property type="component" value="Unassembled WGS sequence"/>
</dbReference>
<proteinExistence type="inferred from homology"/>
<feature type="transmembrane region" description="Helical" evidence="6">
    <location>
        <begin position="203"/>
        <end position="231"/>
    </location>
</feature>
<keyword evidence="6" id="KW-0458">Lysosome</keyword>
<keyword evidence="7" id="KW-1185">Reference proteome</keyword>
<comment type="similarity">
    <text evidence="2 6">Belongs to the battenin family.</text>
</comment>
<dbReference type="WBParaSite" id="MBELARI_LOCUS15409">
    <property type="protein sequence ID" value="MBELARI_LOCUS15409"/>
    <property type="gene ID" value="MBELARI_LOCUS15409"/>
</dbReference>
<organism evidence="7 8">
    <name type="scientific">Mesorhabditis belari</name>
    <dbReference type="NCBI Taxonomy" id="2138241"/>
    <lineage>
        <taxon>Eukaryota</taxon>
        <taxon>Metazoa</taxon>
        <taxon>Ecdysozoa</taxon>
        <taxon>Nematoda</taxon>
        <taxon>Chromadorea</taxon>
        <taxon>Rhabditida</taxon>
        <taxon>Rhabditina</taxon>
        <taxon>Rhabditomorpha</taxon>
        <taxon>Rhabditoidea</taxon>
        <taxon>Rhabditidae</taxon>
        <taxon>Mesorhabditinae</taxon>
        <taxon>Mesorhabditis</taxon>
    </lineage>
</organism>
<dbReference type="InterPro" id="IPR003492">
    <property type="entry name" value="Battenin_disease_Cln3"/>
</dbReference>
<dbReference type="AlphaFoldDB" id="A0AAF3EMZ3"/>
<evidence type="ECO:0000256" key="6">
    <source>
        <dbReference type="RuleBase" id="RU361113"/>
    </source>
</evidence>
<dbReference type="PRINTS" id="PR01315">
    <property type="entry name" value="BATTENIN"/>
</dbReference>
<dbReference type="Pfam" id="PF02487">
    <property type="entry name" value="CLN3"/>
    <property type="match status" value="1"/>
</dbReference>
<dbReference type="InterPro" id="IPR036259">
    <property type="entry name" value="MFS_trans_sf"/>
</dbReference>
<keyword evidence="4 6" id="KW-1133">Transmembrane helix</keyword>
<evidence type="ECO:0000256" key="2">
    <source>
        <dbReference type="ARBA" id="ARBA00007467"/>
    </source>
</evidence>
<dbReference type="GO" id="GO:0005765">
    <property type="term" value="C:lysosomal membrane"/>
    <property type="evidence" value="ECO:0007669"/>
    <property type="project" value="UniProtKB-SubCell"/>
</dbReference>
<dbReference type="GO" id="GO:0012505">
    <property type="term" value="C:endomembrane system"/>
    <property type="evidence" value="ECO:0007669"/>
    <property type="project" value="UniProtKB-SubCell"/>
</dbReference>
<comment type="caution">
    <text evidence="6">Lacks conserved residue(s) required for the propagation of feature annotation.</text>
</comment>
<accession>A0AAF3EMZ3</accession>
<dbReference type="GO" id="GO:0007040">
    <property type="term" value="P:lysosome organization"/>
    <property type="evidence" value="ECO:0007669"/>
    <property type="project" value="TreeGrafter"/>
</dbReference>
<keyword evidence="3 6" id="KW-0812">Transmembrane</keyword>
<evidence type="ECO:0000313" key="7">
    <source>
        <dbReference type="Proteomes" id="UP000887575"/>
    </source>
</evidence>
<evidence type="ECO:0000313" key="8">
    <source>
        <dbReference type="WBParaSite" id="MBELARI_LOCUS15409"/>
    </source>
</evidence>
<feature type="transmembrane region" description="Helical" evidence="6">
    <location>
        <begin position="167"/>
        <end position="191"/>
    </location>
</feature>
<sequence>MTASISNGIGGTTILSYSSHFPDSTPVAVSSGMGAAGIVGSFLYASLTEPHLANLSPKTAILLMLVFPFTLATFYWLVLDHPSNLMKKCLKGPTEDCQEYTARQAIKSTSLIEKIGAIKPSLRFLLPMIVVYMAEYTTNQGFIQFIVFDCANGFGLAKISQYRWFQFIYRVGTFVTKTSLLFIDFSTNWLYLFPLLQLSNGVLFYFEALFAFLPHISLPFLMVFISGLVGGACLSKTYNHIHKTTPADFKPFLLGVASTSDTFGIFLAAFLSIWVWC</sequence>
<dbReference type="PANTHER" id="PTHR10981:SF8">
    <property type="entry name" value="BATTENIN"/>
    <property type="match status" value="1"/>
</dbReference>
<evidence type="ECO:0000256" key="5">
    <source>
        <dbReference type="ARBA" id="ARBA00023136"/>
    </source>
</evidence>